<keyword evidence="1" id="KW-1133">Transmembrane helix</keyword>
<comment type="caution">
    <text evidence="2">The sequence shown here is derived from an EMBL/GenBank/DDBJ whole genome shotgun (WGS) entry which is preliminary data.</text>
</comment>
<dbReference type="STRING" id="1797582.A2442_01660"/>
<name>A0A1F5EHA4_9BACT</name>
<evidence type="ECO:0000256" key="1">
    <source>
        <dbReference type="SAM" id="Phobius"/>
    </source>
</evidence>
<feature type="transmembrane region" description="Helical" evidence="1">
    <location>
        <begin position="107"/>
        <end position="124"/>
    </location>
</feature>
<feature type="transmembrane region" description="Helical" evidence="1">
    <location>
        <begin position="62"/>
        <end position="95"/>
    </location>
</feature>
<evidence type="ECO:0000313" key="3">
    <source>
        <dbReference type="Proteomes" id="UP000179003"/>
    </source>
</evidence>
<reference evidence="2 3" key="1">
    <citation type="journal article" date="2016" name="Nat. Commun.">
        <title>Thousands of microbial genomes shed light on interconnected biogeochemical processes in an aquifer system.</title>
        <authorList>
            <person name="Anantharaman K."/>
            <person name="Brown C.T."/>
            <person name="Hug L.A."/>
            <person name="Sharon I."/>
            <person name="Castelle C.J."/>
            <person name="Probst A.J."/>
            <person name="Thomas B.C."/>
            <person name="Singh A."/>
            <person name="Wilkins M.J."/>
            <person name="Karaoz U."/>
            <person name="Brodie E.L."/>
            <person name="Williams K.H."/>
            <person name="Hubbard S.S."/>
            <person name="Banfield J.F."/>
        </authorList>
    </citation>
    <scope>NUCLEOTIDE SEQUENCE [LARGE SCALE GENOMIC DNA]</scope>
</reference>
<dbReference type="Proteomes" id="UP000179003">
    <property type="component" value="Unassembled WGS sequence"/>
</dbReference>
<keyword evidence="1" id="KW-0472">Membrane</keyword>
<organism evidence="2 3">
    <name type="scientific">Candidatus Campbellbacteria bacterium RIFOXYC2_FULL_35_25</name>
    <dbReference type="NCBI Taxonomy" id="1797582"/>
    <lineage>
        <taxon>Bacteria</taxon>
        <taxon>Candidatus Campbelliibacteriota</taxon>
    </lineage>
</organism>
<dbReference type="AlphaFoldDB" id="A0A1F5EHA4"/>
<dbReference type="EMBL" id="MFAE01000014">
    <property type="protein sequence ID" value="OGD66809.1"/>
    <property type="molecule type" value="Genomic_DNA"/>
</dbReference>
<gene>
    <name evidence="2" type="ORF">A2442_01660</name>
</gene>
<keyword evidence="1" id="KW-0812">Transmembrane</keyword>
<sequence length="166" mass="19459">MEEQEKEPMSKQLFKFYFVNSWYSLFTITYLLFFFYSAIFYFDRVLLALKFLYYTVRLSTALLGLSHLFLGIGFMVALIIPFSVSISAIFIFFNLWKESEIQIKQKLVSTLFIIIIIITIMISMDDIIRVIAQKEPLADFVQKNELSQKIISGSIEVENETLILEE</sequence>
<proteinExistence type="predicted"/>
<feature type="transmembrane region" description="Helical" evidence="1">
    <location>
        <begin position="21"/>
        <end position="42"/>
    </location>
</feature>
<evidence type="ECO:0000313" key="2">
    <source>
        <dbReference type="EMBL" id="OGD66809.1"/>
    </source>
</evidence>
<protein>
    <submittedName>
        <fullName evidence="2">Uncharacterized protein</fullName>
    </submittedName>
</protein>
<accession>A0A1F5EHA4</accession>